<keyword evidence="2" id="KW-1133">Transmembrane helix</keyword>
<feature type="region of interest" description="Disordered" evidence="1">
    <location>
        <begin position="1"/>
        <end position="44"/>
    </location>
</feature>
<feature type="region of interest" description="Disordered" evidence="1">
    <location>
        <begin position="72"/>
        <end position="104"/>
    </location>
</feature>
<feature type="compositionally biased region" description="Low complexity" evidence="1">
    <location>
        <begin position="81"/>
        <end position="93"/>
    </location>
</feature>
<evidence type="ECO:0000256" key="1">
    <source>
        <dbReference type="SAM" id="MobiDB-lite"/>
    </source>
</evidence>
<gene>
    <name evidence="3" type="ORF">SAMN02799620_05501</name>
</gene>
<keyword evidence="2" id="KW-0812">Transmembrane</keyword>
<feature type="transmembrane region" description="Helical" evidence="2">
    <location>
        <begin position="50"/>
        <end position="70"/>
    </location>
</feature>
<evidence type="ECO:0000313" key="4">
    <source>
        <dbReference type="Proteomes" id="UP000199707"/>
    </source>
</evidence>
<sequence>MTQPPPPPSGPWGPPGPGGYPGNAPGPQWNPQQGWPQTPPPAPKRGMAKWIIGAVALVAVITVTAVVAVSCTKSSGGSDKPTAAPTTSGAPTSDFASANDTGPVSVITEDPSCAPWLPIVNTLAGSQDNGWRQRDPAIPAELWSPELRNQYFAVADAMRQGADQAEPLAKLTTHRVMRQLYEQFIAYSRAYADSIPTYTQADDQLGVTAVTLGELLSNICQAINFGSASARAPLVPPAAGPSSVAPLGDPSNPAIFLRSVDPTCPDWQSTFDDYNSNSAVTTWLKTDPNLPVSQWNPEQKAATAEVIPVMTDLADRMSKLGSRSSNLTLQDFASLAVQYQRAYLQALPTYSKQDNYLYDAARFAPGVILGACKAAGTR</sequence>
<dbReference type="EMBL" id="FMUB01000014">
    <property type="protein sequence ID" value="SCX32058.1"/>
    <property type="molecule type" value="Genomic_DNA"/>
</dbReference>
<evidence type="ECO:0000313" key="3">
    <source>
        <dbReference type="EMBL" id="SCX32058.1"/>
    </source>
</evidence>
<dbReference type="AlphaFoldDB" id="A0A1G4WXY1"/>
<dbReference type="Proteomes" id="UP000199707">
    <property type="component" value="Unassembled WGS sequence"/>
</dbReference>
<protein>
    <submittedName>
        <fullName evidence="3">Uncharacterized protein</fullName>
    </submittedName>
</protein>
<accession>A0A1G4WXY1</accession>
<organism evidence="3 4">
    <name type="scientific">Mycolicibacterium fluoranthenivorans</name>
    <dbReference type="NCBI Taxonomy" id="258505"/>
    <lineage>
        <taxon>Bacteria</taxon>
        <taxon>Bacillati</taxon>
        <taxon>Actinomycetota</taxon>
        <taxon>Actinomycetes</taxon>
        <taxon>Mycobacteriales</taxon>
        <taxon>Mycobacteriaceae</taxon>
        <taxon>Mycolicibacterium</taxon>
    </lineage>
</organism>
<evidence type="ECO:0000256" key="2">
    <source>
        <dbReference type="SAM" id="Phobius"/>
    </source>
</evidence>
<feature type="compositionally biased region" description="Pro residues" evidence="1">
    <location>
        <begin position="1"/>
        <end position="18"/>
    </location>
</feature>
<proteinExistence type="predicted"/>
<dbReference type="STRING" id="1502745.SAMN02799620_05501"/>
<keyword evidence="2" id="KW-0472">Membrane</keyword>
<reference evidence="4" key="1">
    <citation type="submission" date="2016-10" db="EMBL/GenBank/DDBJ databases">
        <authorList>
            <person name="Varghese N."/>
            <person name="Submissions S."/>
        </authorList>
    </citation>
    <scope>NUCLEOTIDE SEQUENCE [LARGE SCALE GENOMIC DNA]</scope>
    <source>
        <strain evidence="4">UNC267MFSha1.1M11</strain>
    </source>
</reference>
<feature type="compositionally biased region" description="Low complexity" evidence="1">
    <location>
        <begin position="22"/>
        <end position="36"/>
    </location>
</feature>
<name>A0A1G4WXY1_9MYCO</name>